<reference evidence="1 2" key="1">
    <citation type="submission" date="2016-10" db="EMBL/GenBank/DDBJ databases">
        <authorList>
            <person name="de Groot N.N."/>
        </authorList>
    </citation>
    <scope>NUCLEOTIDE SEQUENCE [LARGE SCALE GENOMIC DNA]</scope>
    <source>
        <strain evidence="1 2">DSM 25584</strain>
    </source>
</reference>
<dbReference type="RefSeq" id="WP_090022215.1">
    <property type="nucleotide sequence ID" value="NZ_FNCE01000017.1"/>
</dbReference>
<dbReference type="EMBL" id="FNCE01000017">
    <property type="protein sequence ID" value="SDG51439.1"/>
    <property type="molecule type" value="Genomic_DNA"/>
</dbReference>
<dbReference type="PANTHER" id="PTHR30348">
    <property type="entry name" value="UNCHARACTERIZED PROTEIN YECE"/>
    <property type="match status" value="1"/>
</dbReference>
<gene>
    <name evidence="1" type="ORF">SAMN05216241_11719</name>
</gene>
<name>A0A1G7UWB5_9PROT</name>
<sequence>MTAAGRVRIGTSGWSYRHWIGPFYPEGTASGEMLARYARTFDTTELNNTFYNLPDADSFAAWREGVPAGFTFAVKANRYITHMKKLKDPDQSTGTFFEAAEVLGDRLGPILFQLPPNMGLNLGRLRAFLETLPSGHRYAFEFRNDSWYNDSVFDLLTRQDAALVIADMGGRTTPVRATASFVYLRLHGPGQTAYTGSYDAAALAGWRDRIAAWRDDGRDVYCFFDNDESGHAAMNAQALQTMLTG</sequence>
<protein>
    <submittedName>
        <fullName evidence="1">Uncharacterized conserved protein YecE, DUF72 family</fullName>
    </submittedName>
</protein>
<proteinExistence type="predicted"/>
<dbReference type="Proteomes" id="UP000199415">
    <property type="component" value="Unassembled WGS sequence"/>
</dbReference>
<dbReference type="Gene3D" id="3.20.20.410">
    <property type="entry name" value="Protein of unknown function UPF0759"/>
    <property type="match status" value="1"/>
</dbReference>
<keyword evidence="2" id="KW-1185">Reference proteome</keyword>
<dbReference type="PANTHER" id="PTHR30348:SF4">
    <property type="entry name" value="DUF72 DOMAIN-CONTAINING PROTEIN"/>
    <property type="match status" value="1"/>
</dbReference>
<organism evidence="1 2">
    <name type="scientific">Limimonas halophila</name>
    <dbReference type="NCBI Taxonomy" id="1082479"/>
    <lineage>
        <taxon>Bacteria</taxon>
        <taxon>Pseudomonadati</taxon>
        <taxon>Pseudomonadota</taxon>
        <taxon>Alphaproteobacteria</taxon>
        <taxon>Rhodospirillales</taxon>
        <taxon>Rhodovibrionaceae</taxon>
        <taxon>Limimonas</taxon>
    </lineage>
</organism>
<dbReference type="OrthoDB" id="9780310at2"/>
<dbReference type="SUPFAM" id="SSF117396">
    <property type="entry name" value="TM1631-like"/>
    <property type="match status" value="1"/>
</dbReference>
<dbReference type="AlphaFoldDB" id="A0A1G7UWB5"/>
<accession>A0A1G7UWB5</accession>
<evidence type="ECO:0000313" key="1">
    <source>
        <dbReference type="EMBL" id="SDG51439.1"/>
    </source>
</evidence>
<dbReference type="InterPro" id="IPR036520">
    <property type="entry name" value="UPF0759_sf"/>
</dbReference>
<dbReference type="InterPro" id="IPR002763">
    <property type="entry name" value="DUF72"/>
</dbReference>
<dbReference type="Pfam" id="PF01904">
    <property type="entry name" value="DUF72"/>
    <property type="match status" value="1"/>
</dbReference>
<evidence type="ECO:0000313" key="2">
    <source>
        <dbReference type="Proteomes" id="UP000199415"/>
    </source>
</evidence>